<protein>
    <submittedName>
        <fullName evidence="1">Uncharacterized protein</fullName>
    </submittedName>
</protein>
<dbReference type="EMBL" id="UOFT01000041">
    <property type="protein sequence ID" value="VAW94998.1"/>
    <property type="molecule type" value="Genomic_DNA"/>
</dbReference>
<name>A0A3B0ZNG6_9ZZZZ</name>
<dbReference type="InterPro" id="IPR011990">
    <property type="entry name" value="TPR-like_helical_dom_sf"/>
</dbReference>
<sequence length="208" mass="23172">MDVKKSFFIVAFISTGFFSKTILAADCKALFNKLDKQFYKIDAKDKIKKLVAVEDALFKAIDKCRSKSGMFVLMGEVQIDMGQIPLAVVYGRKAVELDNKYWRAHKLLGSARMLNHQPELGLKSLRHAVTLAPDNINTKLNLVSALLQNKAFDEALDSVNEIIAINNKDSLPTAHYLRSKVYTGNGLIIAADKDLKEALRLGFKIPEG</sequence>
<evidence type="ECO:0000313" key="1">
    <source>
        <dbReference type="EMBL" id="VAW94998.1"/>
    </source>
</evidence>
<gene>
    <name evidence="1" type="ORF">MNBD_GAMMA23-1895</name>
</gene>
<dbReference type="SMART" id="SM00028">
    <property type="entry name" value="TPR"/>
    <property type="match status" value="3"/>
</dbReference>
<dbReference type="InterPro" id="IPR019734">
    <property type="entry name" value="TPR_rpt"/>
</dbReference>
<organism evidence="1">
    <name type="scientific">hydrothermal vent metagenome</name>
    <dbReference type="NCBI Taxonomy" id="652676"/>
    <lineage>
        <taxon>unclassified sequences</taxon>
        <taxon>metagenomes</taxon>
        <taxon>ecological metagenomes</taxon>
    </lineage>
</organism>
<proteinExistence type="predicted"/>
<accession>A0A3B0ZNG6</accession>
<reference evidence="1" key="1">
    <citation type="submission" date="2018-06" db="EMBL/GenBank/DDBJ databases">
        <authorList>
            <person name="Zhirakovskaya E."/>
        </authorList>
    </citation>
    <scope>NUCLEOTIDE SEQUENCE</scope>
</reference>
<dbReference type="AlphaFoldDB" id="A0A3B0ZNG6"/>
<dbReference type="SUPFAM" id="SSF48452">
    <property type="entry name" value="TPR-like"/>
    <property type="match status" value="1"/>
</dbReference>
<dbReference type="Gene3D" id="1.25.40.10">
    <property type="entry name" value="Tetratricopeptide repeat domain"/>
    <property type="match status" value="1"/>
</dbReference>